<dbReference type="PANTHER" id="PTHR33386">
    <property type="entry name" value="OS02G0740600 PROTEIN"/>
    <property type="match status" value="1"/>
</dbReference>
<feature type="region of interest" description="Disordered" evidence="1">
    <location>
        <begin position="73"/>
        <end position="124"/>
    </location>
</feature>
<comment type="caution">
    <text evidence="2">The sequence shown here is derived from an EMBL/GenBank/DDBJ whole genome shotgun (WGS) entry which is preliminary data.</text>
</comment>
<reference evidence="3" key="1">
    <citation type="journal article" date="2019" name="Gigascience">
        <title>De novo genome assembly of the endangered Acer yangbiense, a plant species with extremely small populations endemic to Yunnan Province, China.</title>
        <authorList>
            <person name="Yang J."/>
            <person name="Wariss H.M."/>
            <person name="Tao L."/>
            <person name="Zhang R."/>
            <person name="Yun Q."/>
            <person name="Hollingsworth P."/>
            <person name="Dao Z."/>
            <person name="Luo G."/>
            <person name="Guo H."/>
            <person name="Ma Y."/>
            <person name="Sun W."/>
        </authorList>
    </citation>
    <scope>NUCLEOTIDE SEQUENCE [LARGE SCALE GENOMIC DNA]</scope>
    <source>
        <strain evidence="3">cv. br00</strain>
    </source>
</reference>
<keyword evidence="3" id="KW-1185">Reference proteome</keyword>
<evidence type="ECO:0000256" key="1">
    <source>
        <dbReference type="SAM" id="MobiDB-lite"/>
    </source>
</evidence>
<gene>
    <name evidence="2" type="ORF">DKX38_005360</name>
</gene>
<evidence type="ECO:0000313" key="2">
    <source>
        <dbReference type="EMBL" id="KAB5560403.1"/>
    </source>
</evidence>
<sequence length="136" mass="14898">MSSQDMMMNTTTSGQGFLKEHKQKELRMAFLLHDFLEMLANMLAKCNSLDILGLIEAEQETMASEAPSWADQWGAGGFGSMEEDNYATKQDTSNEKKSDAKGGLNKAKTAAMSGAQKLKSGASSSFKWVKSKCQKK</sequence>
<proteinExistence type="predicted"/>
<evidence type="ECO:0000313" key="3">
    <source>
        <dbReference type="Proteomes" id="UP000326939"/>
    </source>
</evidence>
<name>A0A5N5N1F3_9ROSI</name>
<dbReference type="AlphaFoldDB" id="A0A5N5N1F3"/>
<protein>
    <submittedName>
        <fullName evidence="2">Uncharacterized protein</fullName>
    </submittedName>
</protein>
<organism evidence="2 3">
    <name type="scientific">Salix brachista</name>
    <dbReference type="NCBI Taxonomy" id="2182728"/>
    <lineage>
        <taxon>Eukaryota</taxon>
        <taxon>Viridiplantae</taxon>
        <taxon>Streptophyta</taxon>
        <taxon>Embryophyta</taxon>
        <taxon>Tracheophyta</taxon>
        <taxon>Spermatophyta</taxon>
        <taxon>Magnoliopsida</taxon>
        <taxon>eudicotyledons</taxon>
        <taxon>Gunneridae</taxon>
        <taxon>Pentapetalae</taxon>
        <taxon>rosids</taxon>
        <taxon>fabids</taxon>
        <taxon>Malpighiales</taxon>
        <taxon>Salicaceae</taxon>
        <taxon>Saliceae</taxon>
        <taxon>Salix</taxon>
    </lineage>
</organism>
<dbReference type="Proteomes" id="UP000326939">
    <property type="component" value="Chromosome 4"/>
</dbReference>
<dbReference type="PANTHER" id="PTHR33386:SF26">
    <property type="entry name" value="ANKYRIN REPEAT PROTEIN"/>
    <property type="match status" value="1"/>
</dbReference>
<dbReference type="EMBL" id="VDCV01000004">
    <property type="protein sequence ID" value="KAB5560403.1"/>
    <property type="molecule type" value="Genomic_DNA"/>
</dbReference>
<accession>A0A5N5N1F3</accession>